<dbReference type="InterPro" id="IPR015424">
    <property type="entry name" value="PyrdxlP-dep_Trfase"/>
</dbReference>
<dbReference type="EMBL" id="HG966617">
    <property type="protein sequence ID" value="CDO58570.1"/>
    <property type="molecule type" value="Genomic_DNA"/>
</dbReference>
<dbReference type="CDD" id="cd00616">
    <property type="entry name" value="AHBA_syn"/>
    <property type="match status" value="1"/>
</dbReference>
<dbReference type="RefSeq" id="WP_197538295.1">
    <property type="nucleotide sequence ID" value="NZ_HG966617.1"/>
</dbReference>
<feature type="active site" description="Proton acceptor" evidence="1">
    <location>
        <position position="239"/>
    </location>
</feature>
<feature type="modified residue" description="N6-(pyridoxal phosphate)lysine" evidence="2">
    <location>
        <position position="239"/>
    </location>
</feature>
<dbReference type="HOGENOM" id="CLU_033332_2_1_5"/>
<evidence type="ECO:0000256" key="1">
    <source>
        <dbReference type="PIRSR" id="PIRSR000390-1"/>
    </source>
</evidence>
<dbReference type="AlphaFoldDB" id="X5MKH0"/>
<organism evidence="4 5">
    <name type="scientific">Candidatus Phaeomarinibacter ectocarpi</name>
    <dbReference type="NCBI Taxonomy" id="1458461"/>
    <lineage>
        <taxon>Bacteria</taxon>
        <taxon>Pseudomonadati</taxon>
        <taxon>Pseudomonadota</taxon>
        <taxon>Alphaproteobacteria</taxon>
        <taxon>Hyphomicrobiales</taxon>
        <taxon>Parvibaculaceae</taxon>
        <taxon>Candidatus Phaeomarinibacter</taxon>
    </lineage>
</organism>
<name>X5MKH0_9HYPH</name>
<dbReference type="Pfam" id="PF01041">
    <property type="entry name" value="DegT_DnrJ_EryC1"/>
    <property type="match status" value="1"/>
</dbReference>
<dbReference type="NCBIfam" id="TIGR04181">
    <property type="entry name" value="NHT_00031"/>
    <property type="match status" value="1"/>
</dbReference>
<accession>X5MKH0</accession>
<dbReference type="PANTHER" id="PTHR30244">
    <property type="entry name" value="TRANSAMINASE"/>
    <property type="match status" value="1"/>
</dbReference>
<keyword evidence="4" id="KW-0808">Transferase</keyword>
<dbReference type="PATRIC" id="fig|1458461.3.peg.355"/>
<evidence type="ECO:0000256" key="2">
    <source>
        <dbReference type="PIRSR" id="PIRSR000390-2"/>
    </source>
</evidence>
<dbReference type="InterPro" id="IPR026385">
    <property type="entry name" value="LegC-like"/>
</dbReference>
<dbReference type="InterPro" id="IPR000653">
    <property type="entry name" value="DegT/StrS_aminotransferase"/>
</dbReference>
<dbReference type="STRING" id="1458461.BN1012_Phect356"/>
<gene>
    <name evidence="4" type="ORF">BN1012_Phect356</name>
</gene>
<dbReference type="GO" id="GO:0008483">
    <property type="term" value="F:transaminase activity"/>
    <property type="evidence" value="ECO:0007669"/>
    <property type="project" value="UniProtKB-KW"/>
</dbReference>
<keyword evidence="5" id="KW-1185">Reference proteome</keyword>
<sequence>MSAAVIEDRAPDAPVSMHAPRDVDLPARIVSAVRSVLGDGAGPYPLHEPEIGDLEAKYVNDCVTSGWVSTVGPFVDRLEAALGETCGVSNVFATSSGTAALHLALAALGVGEGDEVIVPSLSFVATANAVSYTGAVPHFADADEWTLGLDPRALKKHMAEACVMVGGECRAKASGRRIAAIIVMHAFGHPAEMDALQAVADEWNVPLIEDAAEALGSSYEGKPAGSLSRIAALSFNGNKIATAGGGGAVLTNDAALADRVKYLGSTAKQPHKWEYVHDETGFNYRMPSLNAAMLLAQVERLPDFIKRKRRLAARYAATFCSVQGADFMGQPPGARSNYWLNTIRLAVASQAERDAVLSAMIDDGILARPVWEPLHRLPMYEQCPKADLSMTDRLAGQLINLPSSAKLQDLMHD</sequence>
<evidence type="ECO:0000313" key="4">
    <source>
        <dbReference type="EMBL" id="CDO58570.1"/>
    </source>
</evidence>
<evidence type="ECO:0000313" key="5">
    <source>
        <dbReference type="Proteomes" id="UP000032160"/>
    </source>
</evidence>
<dbReference type="GO" id="GO:0000271">
    <property type="term" value="P:polysaccharide biosynthetic process"/>
    <property type="evidence" value="ECO:0007669"/>
    <property type="project" value="TreeGrafter"/>
</dbReference>
<dbReference type="KEGG" id="pect:BN1012_Phect356"/>
<proteinExistence type="inferred from homology"/>
<reference evidence="4 5" key="1">
    <citation type="journal article" date="2014" name="Front. Genet.">
        <title>Genome and metabolic network of "Candidatus Phaeomarinobacter ectocarpi" Ec32, a new candidate genus of Alphaproteobacteria frequently associated with brown algae.</title>
        <authorList>
            <person name="Dittami S.M."/>
            <person name="Barbeyron T."/>
            <person name="Boyen C."/>
            <person name="Cambefort J."/>
            <person name="Collet G."/>
            <person name="Delage L."/>
            <person name="Gobet A."/>
            <person name="Groisillier A."/>
            <person name="Leblanc C."/>
            <person name="Michel G."/>
            <person name="Scornet D."/>
            <person name="Siegel A."/>
            <person name="Tapia J.E."/>
            <person name="Tonon T."/>
        </authorList>
    </citation>
    <scope>NUCLEOTIDE SEQUENCE [LARGE SCALE GENOMIC DNA]</scope>
    <source>
        <strain evidence="4 5">Ec32</strain>
    </source>
</reference>
<dbReference type="Proteomes" id="UP000032160">
    <property type="component" value="Chromosome I"/>
</dbReference>
<protein>
    <submittedName>
        <fullName evidence="4">Bacillosamine/Legionaminic acid biosynthesis aminotransferase PglE 4-keto-6-deoxy-N-Acetyl-D-hexosaminyl-(Lipid carrier) aminotransferase</fullName>
    </submittedName>
</protein>
<keyword evidence="2 3" id="KW-0663">Pyridoxal phosphate</keyword>
<dbReference type="GO" id="GO:0030170">
    <property type="term" value="F:pyridoxal phosphate binding"/>
    <property type="evidence" value="ECO:0007669"/>
    <property type="project" value="TreeGrafter"/>
</dbReference>
<dbReference type="SUPFAM" id="SSF53383">
    <property type="entry name" value="PLP-dependent transferases"/>
    <property type="match status" value="1"/>
</dbReference>
<dbReference type="PANTHER" id="PTHR30244:SF30">
    <property type="entry name" value="BLR5990 PROTEIN"/>
    <property type="match status" value="1"/>
</dbReference>
<dbReference type="PIRSF" id="PIRSF000390">
    <property type="entry name" value="PLP_StrS"/>
    <property type="match status" value="1"/>
</dbReference>
<dbReference type="Gene3D" id="3.40.640.10">
    <property type="entry name" value="Type I PLP-dependent aspartate aminotransferase-like (Major domain)"/>
    <property type="match status" value="1"/>
</dbReference>
<dbReference type="InterPro" id="IPR015422">
    <property type="entry name" value="PyrdxlP-dep_Trfase_small"/>
</dbReference>
<keyword evidence="4" id="KW-0032">Aminotransferase</keyword>
<dbReference type="Gene3D" id="3.90.1150.10">
    <property type="entry name" value="Aspartate Aminotransferase, domain 1"/>
    <property type="match status" value="1"/>
</dbReference>
<evidence type="ECO:0000256" key="3">
    <source>
        <dbReference type="RuleBase" id="RU004508"/>
    </source>
</evidence>
<comment type="similarity">
    <text evidence="3">Belongs to the DegT/DnrJ/EryC1 family.</text>
</comment>
<dbReference type="InterPro" id="IPR015421">
    <property type="entry name" value="PyrdxlP-dep_Trfase_major"/>
</dbReference>